<evidence type="ECO:0000259" key="2">
    <source>
        <dbReference type="SMART" id="SM00065"/>
    </source>
</evidence>
<dbReference type="InterPro" id="IPR043128">
    <property type="entry name" value="Rev_trsase/Diguanyl_cyclase"/>
</dbReference>
<dbReference type="InterPro" id="IPR003018">
    <property type="entry name" value="GAF"/>
</dbReference>
<dbReference type="Gene3D" id="3.30.450.40">
    <property type="match status" value="1"/>
</dbReference>
<dbReference type="InterPro" id="IPR029016">
    <property type="entry name" value="GAF-like_dom_sf"/>
</dbReference>
<reference evidence="5" key="1">
    <citation type="submission" date="2012-11" db="EMBL/GenBank/DDBJ databases">
        <authorList>
            <person name="Lucero-Rivera Y.E."/>
            <person name="Tovar-Ramirez D."/>
        </authorList>
    </citation>
    <scope>NUCLEOTIDE SEQUENCE [LARGE SCALE GENOMIC DNA]</scope>
    <source>
        <strain evidence="5">Araruama</strain>
    </source>
</reference>
<feature type="transmembrane region" description="Helical" evidence="1">
    <location>
        <begin position="38"/>
        <end position="56"/>
    </location>
</feature>
<feature type="domain" description="GAF" evidence="2">
    <location>
        <begin position="195"/>
        <end position="339"/>
    </location>
</feature>
<evidence type="ECO:0000313" key="4">
    <source>
        <dbReference type="EMBL" id="ETR74570.1"/>
    </source>
</evidence>
<keyword evidence="1" id="KW-1133">Transmembrane helix</keyword>
<feature type="domain" description="GGDEF" evidence="3">
    <location>
        <begin position="331"/>
        <end position="500"/>
    </location>
</feature>
<evidence type="ECO:0000256" key="1">
    <source>
        <dbReference type="SAM" id="Phobius"/>
    </source>
</evidence>
<feature type="transmembrane region" description="Helical" evidence="1">
    <location>
        <begin position="77"/>
        <end position="102"/>
    </location>
</feature>
<sequence length="893" mass="103088">MLADLKLEIGDKALFESKDQVGQRTETQASSFLLRTEALEGVLGILILLGINYFWFKDNPGFLGIHPHPYWFILIPIAVRYGLFPGLTAGVTAFGVQIYILVYIYKDISLFNALYSHASLFLLVSAGIGFFGEIRRTESLKQKQNFSSLEQKFYSLLTEYNALVKYKDKKNSEIISQEDTFSSLYKAQEKINSLNESEIYPQLIQLLEKYLSVKSAAIYILTDDKTQLKQVARLAVDDNTEANQTDIIEPNSDTMKEILLKGHMLSINDLLTRPKLAPFFDDKIMCAPIRGTRNRTLGIIVIQHIPFKSLTSQSFQMLKSISDRCGASIEKARMYQMTREKMVLDENTGALTYSYLKERFDEEFARARRYGYIMSVLIFEIQSFYGYDLKMQDTILISFKKIIERKLRNIDLLFHGKDRSQFILALPNTPIWGSRTVRSKLIHEMSQVVFKNEEKDTFSLSVIGGVAGMSSTLSIYKDLLEEAYLDLNFQKKLEESYTFACESGETMILLLIEIIDFRTFTNKVQQDIKRIVEPLLSHHINQNICIFVLESAAMYAMFFSNQDNQSIAALGKRIIKEIKAFKIKPYDDKNKDLLVLAGAKSAHPDMNTAEAWKREVLDTMYNSEVMLLFRYKFDDAQQKNSPLTVMVVEIADYQIFSDDKKKDIISSLSLIFQNMLGDLDIMFYDSAPSRHILFLFQIHFYEAIVMRKRILTEIRSFGFKPYTYEDKSLQIEAGIAQLLKPETPPDQLIKKADEDLRFMKHVWYACLDARQKDIPCCMITFKVLDFEKTSPAIRKDLFYFVESIIARYQENEQMVINHRNEPSYLILFPDTTYNAAVVINMSITEELTDFHLKPYRGNEQEMNVTTTVVPYDVKAGLSHYQFIEKAFQGVWTG</sequence>
<name>A0A1V1PIG1_9BACT</name>
<dbReference type="InterPro" id="IPR029787">
    <property type="entry name" value="Nucleotide_cyclase"/>
</dbReference>
<accession>A0A1V1PIG1</accession>
<keyword evidence="1" id="KW-0812">Transmembrane</keyword>
<protein>
    <submittedName>
        <fullName evidence="4">Diguanylate cyclase with GAF sensor</fullName>
    </submittedName>
</protein>
<dbReference type="SUPFAM" id="SSF55073">
    <property type="entry name" value="Nucleotide cyclase"/>
    <property type="match status" value="1"/>
</dbReference>
<dbReference type="AlphaFoldDB" id="A0A1V1PIG1"/>
<dbReference type="InterPro" id="IPR000160">
    <property type="entry name" value="GGDEF_dom"/>
</dbReference>
<dbReference type="SMART" id="SM00065">
    <property type="entry name" value="GAF"/>
    <property type="match status" value="1"/>
</dbReference>
<keyword evidence="1" id="KW-0472">Membrane</keyword>
<gene>
    <name evidence="4" type="ORF">OMM_00079</name>
</gene>
<organism evidence="4 5">
    <name type="scientific">Candidatus Magnetoglobus multicellularis str. Araruama</name>
    <dbReference type="NCBI Taxonomy" id="890399"/>
    <lineage>
        <taxon>Bacteria</taxon>
        <taxon>Pseudomonadati</taxon>
        <taxon>Thermodesulfobacteriota</taxon>
        <taxon>Desulfobacteria</taxon>
        <taxon>Desulfobacterales</taxon>
        <taxon>Desulfobacteraceae</taxon>
        <taxon>Candidatus Magnetoglobus</taxon>
    </lineage>
</organism>
<comment type="caution">
    <text evidence="4">The sequence shown here is derived from an EMBL/GenBank/DDBJ whole genome shotgun (WGS) entry which is preliminary data.</text>
</comment>
<dbReference type="Proteomes" id="UP000189670">
    <property type="component" value="Unassembled WGS sequence"/>
</dbReference>
<dbReference type="SMART" id="SM00267">
    <property type="entry name" value="GGDEF"/>
    <property type="match status" value="1"/>
</dbReference>
<dbReference type="SUPFAM" id="SSF55781">
    <property type="entry name" value="GAF domain-like"/>
    <property type="match status" value="1"/>
</dbReference>
<evidence type="ECO:0000313" key="5">
    <source>
        <dbReference type="Proteomes" id="UP000189670"/>
    </source>
</evidence>
<dbReference type="Gene3D" id="3.30.70.270">
    <property type="match status" value="1"/>
</dbReference>
<proteinExistence type="predicted"/>
<evidence type="ECO:0000259" key="3">
    <source>
        <dbReference type="SMART" id="SM00267"/>
    </source>
</evidence>
<feature type="transmembrane region" description="Helical" evidence="1">
    <location>
        <begin position="114"/>
        <end position="134"/>
    </location>
</feature>
<dbReference type="EMBL" id="ATBP01000003">
    <property type="protein sequence ID" value="ETR74570.1"/>
    <property type="molecule type" value="Genomic_DNA"/>
</dbReference>